<dbReference type="Pfam" id="PF12706">
    <property type="entry name" value="Lactamase_B_2"/>
    <property type="match status" value="1"/>
</dbReference>
<dbReference type="InterPro" id="IPR001279">
    <property type="entry name" value="Metallo-B-lactamas"/>
</dbReference>
<accession>A0A1A9RLM7</accession>
<name>A0A1A9RLM7_EIKCO</name>
<gene>
    <name evidence="2" type="ORF">A7P90_02995</name>
</gene>
<evidence type="ECO:0000259" key="1">
    <source>
        <dbReference type="Pfam" id="PF12706"/>
    </source>
</evidence>
<dbReference type="AlphaFoldDB" id="A0A1A9RLM7"/>
<dbReference type="Proteomes" id="UP000077589">
    <property type="component" value="Unassembled WGS sequence"/>
</dbReference>
<dbReference type="PANTHER" id="PTHR15032">
    <property type="entry name" value="N-ACYL-PHOSPHATIDYLETHANOLAMINE-HYDROLYZING PHOSPHOLIPASE D"/>
    <property type="match status" value="1"/>
</dbReference>
<dbReference type="SUPFAM" id="SSF56281">
    <property type="entry name" value="Metallo-hydrolase/oxidoreductase"/>
    <property type="match status" value="1"/>
</dbReference>
<dbReference type="Gene3D" id="3.60.15.10">
    <property type="entry name" value="Ribonuclease Z/Hydroxyacylglutathione hydrolase-like"/>
    <property type="match status" value="1"/>
</dbReference>
<comment type="caution">
    <text evidence="2">The sequence shown here is derived from an EMBL/GenBank/DDBJ whole genome shotgun (WGS) entry which is preliminary data.</text>
</comment>
<evidence type="ECO:0000313" key="3">
    <source>
        <dbReference type="Proteomes" id="UP000077589"/>
    </source>
</evidence>
<dbReference type="RefSeq" id="WP_064087434.1">
    <property type="nucleotide sequence ID" value="NZ_LXSG01000019.1"/>
</dbReference>
<dbReference type="PANTHER" id="PTHR15032:SF4">
    <property type="entry name" value="N-ACYL-PHOSPHATIDYLETHANOLAMINE-HYDROLYZING PHOSPHOLIPASE D"/>
    <property type="match status" value="1"/>
</dbReference>
<dbReference type="OrthoDB" id="9805728at2"/>
<dbReference type="GO" id="GO:0005737">
    <property type="term" value="C:cytoplasm"/>
    <property type="evidence" value="ECO:0007669"/>
    <property type="project" value="TreeGrafter"/>
</dbReference>
<dbReference type="STRING" id="539.A7P85_07025"/>
<reference evidence="3" key="1">
    <citation type="submission" date="2016-05" db="EMBL/GenBank/DDBJ databases">
        <title>Draft genome of Corynebacterium afermentans subsp. afermentans LCDC 88199T.</title>
        <authorList>
            <person name="Bernier A.-M."/>
            <person name="Bernard K."/>
        </authorList>
    </citation>
    <scope>NUCLEOTIDE SEQUENCE [LARGE SCALE GENOMIC DNA]</scope>
    <source>
        <strain evidence="3">NML04-0072</strain>
    </source>
</reference>
<organism evidence="2 3">
    <name type="scientific">Eikenella corrodens</name>
    <dbReference type="NCBI Taxonomy" id="539"/>
    <lineage>
        <taxon>Bacteria</taxon>
        <taxon>Pseudomonadati</taxon>
        <taxon>Pseudomonadota</taxon>
        <taxon>Betaproteobacteria</taxon>
        <taxon>Neisseriales</taxon>
        <taxon>Neisseriaceae</taxon>
        <taxon>Eikenella</taxon>
    </lineage>
</organism>
<dbReference type="EMBL" id="LXSG01000019">
    <property type="protein sequence ID" value="OAM21017.1"/>
    <property type="molecule type" value="Genomic_DNA"/>
</dbReference>
<protein>
    <submittedName>
        <fullName evidence="2">Multidrug transporter</fullName>
    </submittedName>
</protein>
<evidence type="ECO:0000313" key="2">
    <source>
        <dbReference type="EMBL" id="OAM21017.1"/>
    </source>
</evidence>
<proteinExistence type="predicted"/>
<dbReference type="InterPro" id="IPR036866">
    <property type="entry name" value="RibonucZ/Hydroxyglut_hydro"/>
</dbReference>
<feature type="domain" description="Metallo-beta-lactamase" evidence="1">
    <location>
        <begin position="98"/>
        <end position="292"/>
    </location>
</feature>
<sequence length="342" mass="39111">MKRRPHGGYPLYPASNHYDPIRRRFFNPEPKRRLQPLDFGGAFKMLSRQGRFPAQPLPFEKPDFAAFMRQEGLPEDEQKARFVWFGHSTLLMRVAGLNIITDPVFGMSAAPNNKMFRRFQPPPAAPHELPPLDIILYSHNHYDHLEESFVRSVADSGVHFLVPLGMEVLLRRWGVKAENISAADWYQSHTVGGVTFTATPARHDSSRNLADHNRMLWAGWAVEGGGQRFYFSGDSSYGSHFADIGRHFGGFDLAFMENGQYDRRWPDNHMFPGQTVQAAIDVGARRMMPIHWGAFSLAMHDWDEPVRRSIPLAIERGLPVLTPLIGQVFDVDTETELWWEEV</sequence>